<keyword evidence="1" id="KW-0732">Signal</keyword>
<organism evidence="2 5">
    <name type="scientific">Phocaeicola plebeius</name>
    <dbReference type="NCBI Taxonomy" id="310297"/>
    <lineage>
        <taxon>Bacteria</taxon>
        <taxon>Pseudomonadati</taxon>
        <taxon>Bacteroidota</taxon>
        <taxon>Bacteroidia</taxon>
        <taxon>Bacteroidales</taxon>
        <taxon>Bacteroidaceae</taxon>
        <taxon>Phocaeicola</taxon>
    </lineage>
</organism>
<dbReference type="EMBL" id="QRQK01000069">
    <property type="protein sequence ID" value="RHM90833.1"/>
    <property type="molecule type" value="Genomic_DNA"/>
</dbReference>
<feature type="chain" id="PRO_5036081150" description="DUF4890 domain-containing protein" evidence="1">
    <location>
        <begin position="34"/>
        <end position="163"/>
    </location>
</feature>
<evidence type="ECO:0000256" key="1">
    <source>
        <dbReference type="SAM" id="SignalP"/>
    </source>
</evidence>
<comment type="caution">
    <text evidence="2">The sequence shown here is derived from an EMBL/GenBank/DDBJ whole genome shotgun (WGS) entry which is preliminary data.</text>
</comment>
<protein>
    <recommendedName>
        <fullName evidence="8">DUF4890 domain-containing protein</fullName>
    </recommendedName>
</protein>
<accession>A0A3E4WB67</accession>
<feature type="signal peptide" evidence="1">
    <location>
        <begin position="1"/>
        <end position="33"/>
    </location>
</feature>
<gene>
    <name evidence="3" type="ORF">DWY14_15800</name>
    <name evidence="4" type="ORF">DWZ34_17825</name>
    <name evidence="2" type="ORF">DXC17_09050</name>
</gene>
<dbReference type="Proteomes" id="UP000285109">
    <property type="component" value="Unassembled WGS sequence"/>
</dbReference>
<dbReference type="EMBL" id="QSTF01000021">
    <property type="protein sequence ID" value="RGM39422.1"/>
    <property type="molecule type" value="Genomic_DNA"/>
</dbReference>
<sequence>MQIRKFINKPTMIKRTFYALTLLLILCVSGIQAQNTKFSKEEFRNRQKEFFIQQAGLSNDEAQKFFPLYFELQDKKQAYNKEAWQKLRQGKNPNTTETEYGKIVEDVIQARIAADELELEYVRKYKQFLPAKKIYLLQKAEMRFHRELLKGFKHCQKGPEKKK</sequence>
<name>A0A3E4WB67_9BACT</name>
<evidence type="ECO:0000313" key="3">
    <source>
        <dbReference type="EMBL" id="RGS02735.1"/>
    </source>
</evidence>
<evidence type="ECO:0000313" key="7">
    <source>
        <dbReference type="Proteomes" id="UP000285750"/>
    </source>
</evidence>
<dbReference type="Proteomes" id="UP000260780">
    <property type="component" value="Unassembled WGS sequence"/>
</dbReference>
<evidence type="ECO:0000313" key="5">
    <source>
        <dbReference type="Proteomes" id="UP000260780"/>
    </source>
</evidence>
<dbReference type="AlphaFoldDB" id="A0A3E4WB67"/>
<reference evidence="5 6" key="1">
    <citation type="submission" date="2018-08" db="EMBL/GenBank/DDBJ databases">
        <title>A genome reference for cultivated species of the human gut microbiota.</title>
        <authorList>
            <person name="Zou Y."/>
            <person name="Xue W."/>
            <person name="Luo G."/>
        </authorList>
    </citation>
    <scope>NUCLEOTIDE SEQUENCE [LARGE SCALE GENOMIC DNA]</scope>
    <source>
        <strain evidence="3 7">AF24-16AC</strain>
        <strain evidence="4 6">AF31-28B-AC</strain>
        <strain evidence="2 5">OM08-14</strain>
    </source>
</reference>
<dbReference type="Proteomes" id="UP000285750">
    <property type="component" value="Unassembled WGS sequence"/>
</dbReference>
<evidence type="ECO:0000313" key="6">
    <source>
        <dbReference type="Proteomes" id="UP000285109"/>
    </source>
</evidence>
<evidence type="ECO:0000313" key="4">
    <source>
        <dbReference type="EMBL" id="RHM90833.1"/>
    </source>
</evidence>
<evidence type="ECO:0000313" key="2">
    <source>
        <dbReference type="EMBL" id="RGM39422.1"/>
    </source>
</evidence>
<proteinExistence type="predicted"/>
<evidence type="ECO:0008006" key="8">
    <source>
        <dbReference type="Google" id="ProtNLM"/>
    </source>
</evidence>
<dbReference type="EMBL" id="QRUY01000052">
    <property type="protein sequence ID" value="RGS02735.1"/>
    <property type="molecule type" value="Genomic_DNA"/>
</dbReference>